<reference evidence="2 3" key="1">
    <citation type="submission" date="2023-09" db="EMBL/GenBank/DDBJ databases">
        <authorList>
            <person name="Wang M."/>
        </authorList>
    </citation>
    <scope>NUCLEOTIDE SEQUENCE [LARGE SCALE GENOMIC DNA]</scope>
    <source>
        <strain evidence="2">GT-2023</strain>
        <tissue evidence="2">Liver</tissue>
    </source>
</reference>
<comment type="caution">
    <text evidence="2">The sequence shown here is derived from an EMBL/GenBank/DDBJ whole genome shotgun (WGS) entry which is preliminary data.</text>
</comment>
<keyword evidence="3" id="KW-1185">Reference proteome</keyword>
<dbReference type="PANTHER" id="PTHR46106">
    <property type="entry name" value="IA-2 PROTEIN TYROSINE PHOSPHATASE, ISOFORM C"/>
    <property type="match status" value="1"/>
</dbReference>
<dbReference type="Proteomes" id="UP001558613">
    <property type="component" value="Unassembled WGS sequence"/>
</dbReference>
<dbReference type="PANTHER" id="PTHR46106:SF5">
    <property type="entry name" value="RECEPTOR-TYPE TYROSINE-PROTEIN PHOSPHATASE N2"/>
    <property type="match status" value="1"/>
</dbReference>
<proteinExistence type="predicted"/>
<protein>
    <submittedName>
        <fullName evidence="2">Uncharacterized protein</fullName>
    </submittedName>
</protein>
<evidence type="ECO:0000313" key="2">
    <source>
        <dbReference type="EMBL" id="KAL1271188.1"/>
    </source>
</evidence>
<evidence type="ECO:0000256" key="1">
    <source>
        <dbReference type="SAM" id="SignalP"/>
    </source>
</evidence>
<name>A0ABR3N2N5_9TELE</name>
<dbReference type="InterPro" id="IPR033522">
    <property type="entry name" value="IA-2/IA-2_beta"/>
</dbReference>
<feature type="non-terminal residue" evidence="2">
    <location>
        <position position="85"/>
    </location>
</feature>
<evidence type="ECO:0000313" key="3">
    <source>
        <dbReference type="Proteomes" id="UP001558613"/>
    </source>
</evidence>
<sequence>MGRMASVRALLLFALLSVHALAVAFANRKFGCLFEDEVCESYEACINDGVFGQCKSYSSSVPYTYDVSPATVQRLRNVLQKLAHR</sequence>
<keyword evidence="1" id="KW-0732">Signal</keyword>
<gene>
    <name evidence="2" type="ORF">QQF64_030204</name>
</gene>
<organism evidence="2 3">
    <name type="scientific">Cirrhinus molitorella</name>
    <name type="common">mud carp</name>
    <dbReference type="NCBI Taxonomy" id="172907"/>
    <lineage>
        <taxon>Eukaryota</taxon>
        <taxon>Metazoa</taxon>
        <taxon>Chordata</taxon>
        <taxon>Craniata</taxon>
        <taxon>Vertebrata</taxon>
        <taxon>Euteleostomi</taxon>
        <taxon>Actinopterygii</taxon>
        <taxon>Neopterygii</taxon>
        <taxon>Teleostei</taxon>
        <taxon>Ostariophysi</taxon>
        <taxon>Cypriniformes</taxon>
        <taxon>Cyprinidae</taxon>
        <taxon>Labeoninae</taxon>
        <taxon>Labeonini</taxon>
        <taxon>Cirrhinus</taxon>
    </lineage>
</organism>
<accession>A0ABR3N2N5</accession>
<feature type="signal peptide" evidence="1">
    <location>
        <begin position="1"/>
        <end position="20"/>
    </location>
</feature>
<dbReference type="EMBL" id="JAYMGO010000007">
    <property type="protein sequence ID" value="KAL1271188.1"/>
    <property type="molecule type" value="Genomic_DNA"/>
</dbReference>
<feature type="chain" id="PRO_5046342543" evidence="1">
    <location>
        <begin position="21"/>
        <end position="85"/>
    </location>
</feature>